<evidence type="ECO:0000256" key="1">
    <source>
        <dbReference type="SAM" id="MobiDB-lite"/>
    </source>
</evidence>
<keyword evidence="3" id="KW-1185">Reference proteome</keyword>
<dbReference type="Proteomes" id="UP000001940">
    <property type="component" value="Chromosome II"/>
</dbReference>
<feature type="compositionally biased region" description="Basic and acidic residues" evidence="1">
    <location>
        <begin position="283"/>
        <end position="298"/>
    </location>
</feature>
<dbReference type="OrthoDB" id="5775637at2759"/>
<feature type="region of interest" description="Disordered" evidence="1">
    <location>
        <begin position="283"/>
        <end position="306"/>
    </location>
</feature>
<dbReference type="GeneID" id="174240"/>
<dbReference type="SMR" id="U4PMZ1"/>
<gene>
    <name evidence="2 4" type="primary">lir-1</name>
    <name evidence="2" type="ORF">CELE_F18A1.3</name>
    <name evidence="4" type="ORF">F18A1.3</name>
</gene>
<evidence type="ECO:0000313" key="3">
    <source>
        <dbReference type="Proteomes" id="UP000001940"/>
    </source>
</evidence>
<dbReference type="AlphaFoldDB" id="U4PMZ1"/>
<evidence type="ECO:0000313" key="4">
    <source>
        <dbReference type="WormBase" id="F18A1.3l"/>
    </source>
</evidence>
<proteinExistence type="evidence at protein level"/>
<name>U4PMZ1_CAEEL</name>
<sequence length="306" mass="35070">MPKFVVIELNDDAATIDLLSYCVKKNFERVSLLTRLEDHPYLRDDQDVVQDDTQSQGTDGMLLQLNDEERQRLMKMISTPGPQTLSMERIQMAPGQGQHILQQHQIPSTSSYTNNSFIYIKSDPQYKDEPQQQSNQFDATVNSVAHGQAGLSTLEMFACNGSPNGGDVLRRKTPSRKAEDSIKATCKVCGHDVMYSPQRTWNLMRHVWIMHQSSKPNQCSICGYSHIKPYVRKHIESQHKHDSNATIIDLKSPELEAEWSQLLDQCFGVTYRKWKHHKEDTQHTAGDEDYGHEHHFSPEEDVMTTL</sequence>
<dbReference type="RefSeq" id="NP_001293594.1">
    <property type="nucleotide sequence ID" value="NM_001306665.3"/>
</dbReference>
<accession>U4PMZ1</accession>
<dbReference type="EMBL" id="BX284602">
    <property type="protein sequence ID" value="CDH93459.1"/>
    <property type="molecule type" value="Genomic_DNA"/>
</dbReference>
<dbReference type="AGR" id="WB:WBGene00003044"/>
<organism evidence="2 3">
    <name type="scientific">Caenorhabditis elegans</name>
    <dbReference type="NCBI Taxonomy" id="6239"/>
    <lineage>
        <taxon>Eukaryota</taxon>
        <taxon>Metazoa</taxon>
        <taxon>Ecdysozoa</taxon>
        <taxon>Nematoda</taxon>
        <taxon>Chromadorea</taxon>
        <taxon>Rhabditida</taxon>
        <taxon>Rhabditina</taxon>
        <taxon>Rhabditomorpha</taxon>
        <taxon>Rhabditoidea</taxon>
        <taxon>Rhabditidae</taxon>
        <taxon>Peloderinae</taxon>
        <taxon>Caenorhabditis</taxon>
    </lineage>
</organism>
<protein>
    <submittedName>
        <fullName evidence="2">LIn-26 Related</fullName>
    </submittedName>
</protein>
<keyword evidence="5" id="KW-1267">Proteomics identification</keyword>
<dbReference type="CTD" id="174240"/>
<reference evidence="2 3" key="1">
    <citation type="journal article" date="1998" name="Science">
        <title>Genome sequence of the nematode C. elegans: a platform for investigating biology.</title>
        <authorList>
            <consortium name="The C. elegans sequencing consortium"/>
            <person name="Sulson J.E."/>
            <person name="Waterston R."/>
        </authorList>
    </citation>
    <scope>NUCLEOTIDE SEQUENCE [LARGE SCALE GENOMIC DNA]</scope>
    <source>
        <strain evidence="2 3">Bristol N2</strain>
    </source>
</reference>
<evidence type="ECO:0007829" key="5">
    <source>
        <dbReference type="PeptideAtlas" id="U4PMZ1"/>
    </source>
</evidence>
<dbReference type="Gene3D" id="3.30.160.60">
    <property type="entry name" value="Classic Zinc Finger"/>
    <property type="match status" value="1"/>
</dbReference>
<dbReference type="WormBase" id="F18A1.3l">
    <property type="protein sequence ID" value="CE49026"/>
    <property type="gene ID" value="WBGene00003044"/>
    <property type="gene designation" value="lir-1"/>
</dbReference>
<dbReference type="ExpressionAtlas" id="U4PMZ1">
    <property type="expression patterns" value="baseline and differential"/>
</dbReference>
<evidence type="ECO:0000313" key="2">
    <source>
        <dbReference type="EMBL" id="CDH93459.1"/>
    </source>
</evidence>
<dbReference type="Bgee" id="WBGene00003044">
    <property type="expression patterns" value="Expressed in embryo and 7 other cell types or tissues"/>
</dbReference>